<accession>V9W5E8</accession>
<dbReference type="AlphaFoldDB" id="V9W5E8"/>
<proteinExistence type="predicted"/>
<organism evidence="1 2">
    <name type="scientific">Paenibacillus larvae subsp. larvae DSM 25430</name>
    <dbReference type="NCBI Taxonomy" id="697284"/>
    <lineage>
        <taxon>Bacteria</taxon>
        <taxon>Bacillati</taxon>
        <taxon>Bacillota</taxon>
        <taxon>Bacilli</taxon>
        <taxon>Bacillales</taxon>
        <taxon>Paenibacillaceae</taxon>
        <taxon>Paenibacillus</taxon>
    </lineage>
</organism>
<dbReference type="KEGG" id="plv:ERIC2_c13511"/>
<dbReference type="EMBL" id="CP003355">
    <property type="protein sequence ID" value="AHD05179.1"/>
    <property type="molecule type" value="Genomic_DNA"/>
</dbReference>
<reference evidence="1 2" key="1">
    <citation type="journal article" date="2014" name="PLoS ONE">
        <title>How to Kill the Honey Bee Larva: Genomic Potential and Virulence Mechanisms of Paenibacillus larvae.</title>
        <authorList>
            <person name="Djukic M."/>
            <person name="Brzuszkiewicz E."/>
            <person name="Funfhaus A."/>
            <person name="Voss J."/>
            <person name="Gollnow K."/>
            <person name="Poppinga L."/>
            <person name="Liesegang H."/>
            <person name="Garcia-Gonzalez E."/>
            <person name="Genersch E."/>
            <person name="Daniel R."/>
        </authorList>
    </citation>
    <scope>NUCLEOTIDE SEQUENCE [LARGE SCALE GENOMIC DNA]</scope>
    <source>
        <strain evidence="1 2">DSM 25430</strain>
    </source>
</reference>
<evidence type="ECO:0000313" key="2">
    <source>
        <dbReference type="Proteomes" id="UP000029431"/>
    </source>
</evidence>
<evidence type="ECO:0000313" key="1">
    <source>
        <dbReference type="EMBL" id="AHD05179.1"/>
    </source>
</evidence>
<keyword evidence="2" id="KW-1185">Reference proteome</keyword>
<sequence>MNEPMKTPGPGVFCLNILDKKVKLSYFRRKLLKIMGQDLKLKLSYITINLFMKTQGQKGHTFFRSLGINSLKSVKKENKR</sequence>
<gene>
    <name evidence="1" type="ORF">ERIC2_c13511</name>
</gene>
<protein>
    <submittedName>
        <fullName evidence="1">Uncharacterized protein</fullName>
    </submittedName>
</protein>
<dbReference type="HOGENOM" id="CLU_2586379_0_0_9"/>
<name>V9W5E8_9BACL</name>
<dbReference type="Proteomes" id="UP000029431">
    <property type="component" value="Chromosome"/>
</dbReference>